<proteinExistence type="predicted"/>
<organism evidence="2">
    <name type="scientific">Anguilla anguilla</name>
    <name type="common">European freshwater eel</name>
    <name type="synonym">Muraena anguilla</name>
    <dbReference type="NCBI Taxonomy" id="7936"/>
    <lineage>
        <taxon>Eukaryota</taxon>
        <taxon>Metazoa</taxon>
        <taxon>Chordata</taxon>
        <taxon>Craniata</taxon>
        <taxon>Vertebrata</taxon>
        <taxon>Euteleostomi</taxon>
        <taxon>Actinopterygii</taxon>
        <taxon>Neopterygii</taxon>
        <taxon>Teleostei</taxon>
        <taxon>Anguilliformes</taxon>
        <taxon>Anguillidae</taxon>
        <taxon>Anguilla</taxon>
    </lineage>
</organism>
<reference evidence="2" key="1">
    <citation type="submission" date="2014-11" db="EMBL/GenBank/DDBJ databases">
        <authorList>
            <person name="Amaro Gonzalez C."/>
        </authorList>
    </citation>
    <scope>NUCLEOTIDE SEQUENCE</scope>
</reference>
<evidence type="ECO:0000313" key="2">
    <source>
        <dbReference type="EMBL" id="JAH58006.1"/>
    </source>
</evidence>
<accession>A0A0E9TWT0</accession>
<name>A0A0E9TWT0_ANGAN</name>
<dbReference type="EMBL" id="GBXM01050571">
    <property type="protein sequence ID" value="JAH58006.1"/>
    <property type="molecule type" value="Transcribed_RNA"/>
</dbReference>
<keyword evidence="1" id="KW-1133">Transmembrane helix</keyword>
<sequence length="40" mass="4352">MTSQKHLFARSFSLTVRNVYLPVLPGAFGILLSSRGGMAK</sequence>
<dbReference type="AlphaFoldDB" id="A0A0E9TWT0"/>
<keyword evidence="1" id="KW-0472">Membrane</keyword>
<feature type="transmembrane region" description="Helical" evidence="1">
    <location>
        <begin position="20"/>
        <end position="38"/>
    </location>
</feature>
<keyword evidence="1" id="KW-0812">Transmembrane</keyword>
<reference evidence="2" key="2">
    <citation type="journal article" date="2015" name="Fish Shellfish Immunol.">
        <title>Early steps in the European eel (Anguilla anguilla)-Vibrio vulnificus interaction in the gills: Role of the RtxA13 toxin.</title>
        <authorList>
            <person name="Callol A."/>
            <person name="Pajuelo D."/>
            <person name="Ebbesson L."/>
            <person name="Teles M."/>
            <person name="MacKenzie S."/>
            <person name="Amaro C."/>
        </authorList>
    </citation>
    <scope>NUCLEOTIDE SEQUENCE</scope>
</reference>
<protein>
    <submittedName>
        <fullName evidence="2">Uncharacterized protein</fullName>
    </submittedName>
</protein>
<evidence type="ECO:0000256" key="1">
    <source>
        <dbReference type="SAM" id="Phobius"/>
    </source>
</evidence>